<reference evidence="11 12" key="1">
    <citation type="submission" date="2020-08" db="EMBL/GenBank/DDBJ databases">
        <title>Genomic Encyclopedia of Type Strains, Phase IV (KMG-IV): sequencing the most valuable type-strain genomes for metagenomic binning, comparative biology and taxonomic classification.</title>
        <authorList>
            <person name="Goeker M."/>
        </authorList>
    </citation>
    <scope>NUCLEOTIDE SEQUENCE [LARGE SCALE GENOMIC DNA]</scope>
    <source>
        <strain evidence="11 12">DSM 100044</strain>
    </source>
</reference>
<evidence type="ECO:0000256" key="1">
    <source>
        <dbReference type="ARBA" id="ARBA00004377"/>
    </source>
</evidence>
<dbReference type="SUPFAM" id="SSF54523">
    <property type="entry name" value="Pili subunits"/>
    <property type="match status" value="1"/>
</dbReference>
<keyword evidence="6" id="KW-0997">Cell inner membrane</keyword>
<comment type="subcellular location">
    <subcellularLocation>
        <location evidence="1">Cell inner membrane</location>
        <topology evidence="1">Single-pass membrane protein</topology>
    </subcellularLocation>
</comment>
<keyword evidence="4" id="KW-1003">Cell membrane</keyword>
<dbReference type="RefSeq" id="WP_184057757.1">
    <property type="nucleotide sequence ID" value="NZ_JACIJK010000006.1"/>
</dbReference>
<comment type="similarity">
    <text evidence="2">Belongs to the GSP J family.</text>
</comment>
<protein>
    <recommendedName>
        <fullName evidence="3">Type II secretion system protein J</fullName>
    </recommendedName>
</protein>
<dbReference type="Pfam" id="PF11612">
    <property type="entry name" value="T2SSJ"/>
    <property type="match status" value="1"/>
</dbReference>
<proteinExistence type="inferred from homology"/>
<evidence type="ECO:0000256" key="8">
    <source>
        <dbReference type="ARBA" id="ARBA00022989"/>
    </source>
</evidence>
<comment type="caution">
    <text evidence="11">The sequence shown here is derived from an EMBL/GenBank/DDBJ whole genome shotgun (WGS) entry which is preliminary data.</text>
</comment>
<dbReference type="PANTHER" id="PTHR39583">
    <property type="entry name" value="TYPE II SECRETION SYSTEM PROTEIN J-RELATED"/>
    <property type="match status" value="1"/>
</dbReference>
<dbReference type="PANTHER" id="PTHR39583:SF2">
    <property type="entry name" value="TYPE II SECRETION SYSTEM PROTEIN J"/>
    <property type="match status" value="1"/>
</dbReference>
<dbReference type="EMBL" id="JACIJK010000006">
    <property type="protein sequence ID" value="MBB5715448.1"/>
    <property type="molecule type" value="Genomic_DNA"/>
</dbReference>
<evidence type="ECO:0000313" key="11">
    <source>
        <dbReference type="EMBL" id="MBB5715448.1"/>
    </source>
</evidence>
<dbReference type="AlphaFoldDB" id="A0A7W9EWE3"/>
<evidence type="ECO:0000313" key="12">
    <source>
        <dbReference type="Proteomes" id="UP000546200"/>
    </source>
</evidence>
<dbReference type="GO" id="GO:0015628">
    <property type="term" value="P:protein secretion by the type II secretion system"/>
    <property type="evidence" value="ECO:0007669"/>
    <property type="project" value="InterPro"/>
</dbReference>
<keyword evidence="9 10" id="KW-0472">Membrane</keyword>
<keyword evidence="5" id="KW-0488">Methylation</keyword>
<keyword evidence="12" id="KW-1185">Reference proteome</keyword>
<dbReference type="InterPro" id="IPR051621">
    <property type="entry name" value="T2SS_protein_J"/>
</dbReference>
<evidence type="ECO:0000256" key="2">
    <source>
        <dbReference type="ARBA" id="ARBA00011084"/>
    </source>
</evidence>
<dbReference type="NCBIfam" id="TIGR02532">
    <property type="entry name" value="IV_pilin_GFxxxE"/>
    <property type="match status" value="1"/>
</dbReference>
<keyword evidence="7 10" id="KW-0812">Transmembrane</keyword>
<gene>
    <name evidence="11" type="ORF">FHS94_002294</name>
</gene>
<name>A0A7W9EWE3_9SPHN</name>
<sequence length="205" mass="21764">MSSRPRGQAGFTLVEVMIALMVFSMIAVAGVGVLAFSVRAGAAGGARLDQAAALQRTVSIMGADLAQAVNRQTRDQAGNVRPAFTGEVVGMQLVRGGWSNLDDVGRPTLQKLGYQLVDGSLQRIAFPQLDGAEPLAPAVLMTGLKSLSLRYRFSGAWSERWEGRLDQPLPDAAELSLVRRDGVAFRALMPVGTGYRPNGIVVDAP</sequence>
<keyword evidence="8 10" id="KW-1133">Transmembrane helix</keyword>
<dbReference type="NCBIfam" id="TIGR01711">
    <property type="entry name" value="gspJ"/>
    <property type="match status" value="1"/>
</dbReference>
<dbReference type="Proteomes" id="UP000546200">
    <property type="component" value="Unassembled WGS sequence"/>
</dbReference>
<evidence type="ECO:0000256" key="6">
    <source>
        <dbReference type="ARBA" id="ARBA00022519"/>
    </source>
</evidence>
<evidence type="ECO:0000256" key="4">
    <source>
        <dbReference type="ARBA" id="ARBA00022475"/>
    </source>
</evidence>
<evidence type="ECO:0000256" key="9">
    <source>
        <dbReference type="ARBA" id="ARBA00023136"/>
    </source>
</evidence>
<dbReference type="Gene3D" id="3.10.610.10">
    <property type="entry name" value="GSPII I/J protein-like"/>
    <property type="match status" value="1"/>
</dbReference>
<evidence type="ECO:0000256" key="10">
    <source>
        <dbReference type="SAM" id="Phobius"/>
    </source>
</evidence>
<evidence type="ECO:0000256" key="5">
    <source>
        <dbReference type="ARBA" id="ARBA00022481"/>
    </source>
</evidence>
<evidence type="ECO:0000256" key="3">
    <source>
        <dbReference type="ARBA" id="ARBA00021539"/>
    </source>
</evidence>
<evidence type="ECO:0000256" key="7">
    <source>
        <dbReference type="ARBA" id="ARBA00022692"/>
    </source>
</evidence>
<dbReference type="GO" id="GO:0005886">
    <property type="term" value="C:plasma membrane"/>
    <property type="evidence" value="ECO:0007669"/>
    <property type="project" value="UniProtKB-SubCell"/>
</dbReference>
<accession>A0A7W9EWE3</accession>
<dbReference type="InterPro" id="IPR045584">
    <property type="entry name" value="Pilin-like"/>
</dbReference>
<dbReference type="PROSITE" id="PS00409">
    <property type="entry name" value="PROKAR_NTER_METHYL"/>
    <property type="match status" value="1"/>
</dbReference>
<dbReference type="Pfam" id="PF07963">
    <property type="entry name" value="N_methyl"/>
    <property type="match status" value="1"/>
</dbReference>
<feature type="transmembrane region" description="Helical" evidence="10">
    <location>
        <begin position="12"/>
        <end position="38"/>
    </location>
</feature>
<dbReference type="GO" id="GO:0015627">
    <property type="term" value="C:type II protein secretion system complex"/>
    <property type="evidence" value="ECO:0007669"/>
    <property type="project" value="InterPro"/>
</dbReference>
<dbReference type="InterPro" id="IPR012902">
    <property type="entry name" value="N_methyl_site"/>
</dbReference>
<dbReference type="InterPro" id="IPR010055">
    <property type="entry name" value="T2SS_protein-GspJ"/>
</dbReference>
<organism evidence="11 12">
    <name type="scientific">Sphingomonas aerophila</name>
    <dbReference type="NCBI Taxonomy" id="1344948"/>
    <lineage>
        <taxon>Bacteria</taxon>
        <taxon>Pseudomonadati</taxon>
        <taxon>Pseudomonadota</taxon>
        <taxon>Alphaproteobacteria</taxon>
        <taxon>Sphingomonadales</taxon>
        <taxon>Sphingomonadaceae</taxon>
        <taxon>Sphingomonas</taxon>
    </lineage>
</organism>